<feature type="signal peptide" evidence="2">
    <location>
        <begin position="1"/>
        <end position="21"/>
    </location>
</feature>
<evidence type="ECO:0000259" key="3">
    <source>
        <dbReference type="Pfam" id="PF20434"/>
    </source>
</evidence>
<keyword evidence="5" id="KW-1185">Reference proteome</keyword>
<proteinExistence type="predicted"/>
<name>A0A517TZ40_9BACT</name>
<evidence type="ECO:0000313" key="5">
    <source>
        <dbReference type="Proteomes" id="UP000317909"/>
    </source>
</evidence>
<dbReference type="SUPFAM" id="SSF53474">
    <property type="entry name" value="alpha/beta-Hydrolases"/>
    <property type="match status" value="1"/>
</dbReference>
<feature type="chain" id="PRO_5022239159" evidence="2">
    <location>
        <begin position="22"/>
        <end position="305"/>
    </location>
</feature>
<dbReference type="EMBL" id="CP036339">
    <property type="protein sequence ID" value="QDT73637.1"/>
    <property type="molecule type" value="Genomic_DNA"/>
</dbReference>
<dbReference type="PANTHER" id="PTHR48081:SF13">
    <property type="entry name" value="ALPHA_BETA HYDROLASE"/>
    <property type="match status" value="1"/>
</dbReference>
<dbReference type="KEGG" id="llh:I41_28260"/>
<dbReference type="InterPro" id="IPR049492">
    <property type="entry name" value="BD-FAE-like_dom"/>
</dbReference>
<dbReference type="GO" id="GO:0016787">
    <property type="term" value="F:hydrolase activity"/>
    <property type="evidence" value="ECO:0007669"/>
    <property type="project" value="UniProtKB-KW"/>
</dbReference>
<dbReference type="OrthoDB" id="9771666at2"/>
<reference evidence="4 5" key="1">
    <citation type="submission" date="2019-02" db="EMBL/GenBank/DDBJ databases">
        <title>Deep-cultivation of Planctomycetes and their phenomic and genomic characterization uncovers novel biology.</title>
        <authorList>
            <person name="Wiegand S."/>
            <person name="Jogler M."/>
            <person name="Boedeker C."/>
            <person name="Pinto D."/>
            <person name="Vollmers J."/>
            <person name="Rivas-Marin E."/>
            <person name="Kohn T."/>
            <person name="Peeters S.H."/>
            <person name="Heuer A."/>
            <person name="Rast P."/>
            <person name="Oberbeckmann S."/>
            <person name="Bunk B."/>
            <person name="Jeske O."/>
            <person name="Meyerdierks A."/>
            <person name="Storesund J.E."/>
            <person name="Kallscheuer N."/>
            <person name="Luecker S."/>
            <person name="Lage O.M."/>
            <person name="Pohl T."/>
            <person name="Merkel B.J."/>
            <person name="Hornburger P."/>
            <person name="Mueller R.-W."/>
            <person name="Bruemmer F."/>
            <person name="Labrenz M."/>
            <person name="Spormann A.M."/>
            <person name="Op den Camp H."/>
            <person name="Overmann J."/>
            <person name="Amann R."/>
            <person name="Jetten M.S.M."/>
            <person name="Mascher T."/>
            <person name="Medema M.H."/>
            <person name="Devos D.P."/>
            <person name="Kaster A.-K."/>
            <person name="Ovreas L."/>
            <person name="Rohde M."/>
            <person name="Galperin M.Y."/>
            <person name="Jogler C."/>
        </authorList>
    </citation>
    <scope>NUCLEOTIDE SEQUENCE [LARGE SCALE GENOMIC DNA]</scope>
    <source>
        <strain evidence="4 5">I41</strain>
    </source>
</reference>
<protein>
    <submittedName>
        <fullName evidence="4">Esterase</fullName>
    </submittedName>
</protein>
<accession>A0A517TZ40</accession>
<dbReference type="InterPro" id="IPR029058">
    <property type="entry name" value="AB_hydrolase_fold"/>
</dbReference>
<evidence type="ECO:0000256" key="2">
    <source>
        <dbReference type="SAM" id="SignalP"/>
    </source>
</evidence>
<dbReference type="PANTHER" id="PTHR48081">
    <property type="entry name" value="AB HYDROLASE SUPERFAMILY PROTEIN C4A8.06C"/>
    <property type="match status" value="1"/>
</dbReference>
<evidence type="ECO:0000313" key="4">
    <source>
        <dbReference type="EMBL" id="QDT73637.1"/>
    </source>
</evidence>
<keyword evidence="1" id="KW-0378">Hydrolase</keyword>
<feature type="domain" description="BD-FAE-like" evidence="3">
    <location>
        <begin position="47"/>
        <end position="264"/>
    </location>
</feature>
<evidence type="ECO:0000256" key="1">
    <source>
        <dbReference type="ARBA" id="ARBA00022801"/>
    </source>
</evidence>
<gene>
    <name evidence="4" type="ORF">I41_28260</name>
</gene>
<dbReference type="InterPro" id="IPR050300">
    <property type="entry name" value="GDXG_lipolytic_enzyme"/>
</dbReference>
<dbReference type="Proteomes" id="UP000317909">
    <property type="component" value="Chromosome"/>
</dbReference>
<dbReference type="Pfam" id="PF20434">
    <property type="entry name" value="BD-FAE"/>
    <property type="match status" value="1"/>
</dbReference>
<dbReference type="Gene3D" id="3.40.50.1820">
    <property type="entry name" value="alpha/beta hydrolase"/>
    <property type="match status" value="1"/>
</dbReference>
<dbReference type="AlphaFoldDB" id="A0A517TZ40"/>
<keyword evidence="2" id="KW-0732">Signal</keyword>
<dbReference type="RefSeq" id="WP_145433206.1">
    <property type="nucleotide sequence ID" value="NZ_CP036339.1"/>
</dbReference>
<sequence precursor="true">MRLDRLFATLVALFACPCAFAAAAEEPSYQQHENVVYGEADGVGLVMDVFTPRGEANGLGVIDVISGAWHSDRGKIRDHTRAQVFEILCARGYTVFAIRPGSITKFSAREMVANLNGGIRWVKNHADTYKIDPGRLGLMGASAGGHLACLAAVTAIPNQPADSDHPELIGTNVRAVAAFFPPTDFLDFGGRAVDARSDDGFGQVIRRLAFPQGLSNQSEAEVAEALKQISPAHLASPQSPPFLLIHGDADPVVPLQQSQRMLAALTEAGVSAELVVKPGGGHPWLTMDEEVRVLCDWFDRQLEPK</sequence>
<dbReference type="PROSITE" id="PS51257">
    <property type="entry name" value="PROKAR_LIPOPROTEIN"/>
    <property type="match status" value="1"/>
</dbReference>
<organism evidence="4 5">
    <name type="scientific">Lacipirellula limnantheis</name>
    <dbReference type="NCBI Taxonomy" id="2528024"/>
    <lineage>
        <taxon>Bacteria</taxon>
        <taxon>Pseudomonadati</taxon>
        <taxon>Planctomycetota</taxon>
        <taxon>Planctomycetia</taxon>
        <taxon>Pirellulales</taxon>
        <taxon>Lacipirellulaceae</taxon>
        <taxon>Lacipirellula</taxon>
    </lineage>
</organism>